<feature type="chain" id="PRO_5006062052" description="VWFA domain-containing protein" evidence="1">
    <location>
        <begin position="31"/>
        <end position="256"/>
    </location>
</feature>
<evidence type="ECO:0000313" key="4">
    <source>
        <dbReference type="Proteomes" id="UP000051298"/>
    </source>
</evidence>
<dbReference type="InterPro" id="IPR002035">
    <property type="entry name" value="VWF_A"/>
</dbReference>
<feature type="domain" description="VWFA" evidence="2">
    <location>
        <begin position="35"/>
        <end position="237"/>
    </location>
</feature>
<evidence type="ECO:0000313" key="3">
    <source>
        <dbReference type="EMBL" id="CUH60101.1"/>
    </source>
</evidence>
<dbReference type="CDD" id="cd00198">
    <property type="entry name" value="vWFA"/>
    <property type="match status" value="1"/>
</dbReference>
<dbReference type="PROSITE" id="PS50234">
    <property type="entry name" value="VWFA"/>
    <property type="match status" value="1"/>
</dbReference>
<dbReference type="AlphaFoldDB" id="A0A0P1EYE3"/>
<dbReference type="STRING" id="266809.PM03_14465"/>
<gene>
    <name evidence="3" type="ORF">THS5294_01390</name>
</gene>
<evidence type="ECO:0000259" key="2">
    <source>
        <dbReference type="PROSITE" id="PS50234"/>
    </source>
</evidence>
<accession>A0A0P1EYE3</accession>
<dbReference type="InterPro" id="IPR036465">
    <property type="entry name" value="vWFA_dom_sf"/>
</dbReference>
<dbReference type="SUPFAM" id="SSF53300">
    <property type="entry name" value="vWA-like"/>
    <property type="match status" value="1"/>
</dbReference>
<dbReference type="Gene3D" id="3.40.50.410">
    <property type="entry name" value="von Willebrand factor, type A domain"/>
    <property type="match status" value="1"/>
</dbReference>
<sequence length="256" mass="27278">MGIHGKHRPLVSRAAALALAVVIHAGAAQAACRQALVLALDVSGSVDADEYTLQREGLAAALTAPSVRDVLLSTPQFPVYIAAFEWAGQFDQFTLLEWTPITDLATLNQVAATLRAPTLRPASRSTALGASMAYAAALFRDAPPTCLQRTLDISGDGKNNDWPDPSSQQRKLEGVTINALVIGADNPAAGDQRQAEIAELSSYFLSEIIRGPGAFVETALGYSAYQAAMERKLLRELKTMVFGQIAPTAGRTTRTR</sequence>
<dbReference type="eggNOG" id="COG2304">
    <property type="taxonomic scope" value="Bacteria"/>
</dbReference>
<keyword evidence="1" id="KW-0732">Signal</keyword>
<dbReference type="InterPro" id="IPR010607">
    <property type="entry name" value="DUF1194"/>
</dbReference>
<evidence type="ECO:0000256" key="1">
    <source>
        <dbReference type="SAM" id="SignalP"/>
    </source>
</evidence>
<reference evidence="3 4" key="1">
    <citation type="submission" date="2015-09" db="EMBL/GenBank/DDBJ databases">
        <authorList>
            <consortium name="Swine Surveillance"/>
        </authorList>
    </citation>
    <scope>NUCLEOTIDE SEQUENCE [LARGE SCALE GENOMIC DNA]</scope>
    <source>
        <strain evidence="3 4">CECT 5294</strain>
    </source>
</reference>
<proteinExistence type="predicted"/>
<name>A0A0P1EYE3_9RHOB</name>
<dbReference type="EMBL" id="CYRX01000024">
    <property type="protein sequence ID" value="CUH60101.1"/>
    <property type="molecule type" value="Genomic_DNA"/>
</dbReference>
<organism evidence="3 4">
    <name type="scientific">Thalassobacter stenotrophicus</name>
    <dbReference type="NCBI Taxonomy" id="266809"/>
    <lineage>
        <taxon>Bacteria</taxon>
        <taxon>Pseudomonadati</taxon>
        <taxon>Pseudomonadota</taxon>
        <taxon>Alphaproteobacteria</taxon>
        <taxon>Rhodobacterales</taxon>
        <taxon>Roseobacteraceae</taxon>
        <taxon>Thalassobacter</taxon>
    </lineage>
</organism>
<feature type="signal peptide" evidence="1">
    <location>
        <begin position="1"/>
        <end position="30"/>
    </location>
</feature>
<dbReference type="Pfam" id="PF06707">
    <property type="entry name" value="DUF1194"/>
    <property type="match status" value="1"/>
</dbReference>
<dbReference type="Proteomes" id="UP000051298">
    <property type="component" value="Unassembled WGS sequence"/>
</dbReference>
<protein>
    <recommendedName>
        <fullName evidence="2">VWFA domain-containing protein</fullName>
    </recommendedName>
</protein>